<dbReference type="InterPro" id="IPR030400">
    <property type="entry name" value="Sedolisin_dom"/>
</dbReference>
<name>A0ABU7P7T8_9ACTN</name>
<keyword evidence="4" id="KW-0732">Signal</keyword>
<organism evidence="6 7">
    <name type="scientific">Actinacidiphila polyblastidii</name>
    <dbReference type="NCBI Taxonomy" id="3110430"/>
    <lineage>
        <taxon>Bacteria</taxon>
        <taxon>Bacillati</taxon>
        <taxon>Actinomycetota</taxon>
        <taxon>Actinomycetes</taxon>
        <taxon>Kitasatosporales</taxon>
        <taxon>Streptomycetaceae</taxon>
        <taxon>Actinacidiphila</taxon>
    </lineage>
</organism>
<dbReference type="InterPro" id="IPR006311">
    <property type="entry name" value="TAT_signal"/>
</dbReference>
<comment type="caution">
    <text evidence="6">The sequence shown here is derived from an EMBL/GenBank/DDBJ whole genome shotgun (WGS) entry which is preliminary data.</text>
</comment>
<evidence type="ECO:0000259" key="5">
    <source>
        <dbReference type="PROSITE" id="PS51695"/>
    </source>
</evidence>
<dbReference type="RefSeq" id="WP_330793757.1">
    <property type="nucleotide sequence ID" value="NZ_JAZEWV010000004.1"/>
</dbReference>
<evidence type="ECO:0000256" key="1">
    <source>
        <dbReference type="ARBA" id="ARBA00022670"/>
    </source>
</evidence>
<dbReference type="Pfam" id="PF05345">
    <property type="entry name" value="He_PIG"/>
    <property type="match status" value="2"/>
</dbReference>
<proteinExistence type="predicted"/>
<dbReference type="SUPFAM" id="SSF52743">
    <property type="entry name" value="Subtilisin-like"/>
    <property type="match status" value="1"/>
</dbReference>
<feature type="domain" description="Peptidase S53" evidence="5">
    <location>
        <begin position="79"/>
        <end position="406"/>
    </location>
</feature>
<dbReference type="Gene3D" id="2.60.40.10">
    <property type="entry name" value="Immunoglobulins"/>
    <property type="match status" value="2"/>
</dbReference>
<dbReference type="Proteomes" id="UP001344658">
    <property type="component" value="Unassembled WGS sequence"/>
</dbReference>
<evidence type="ECO:0000256" key="4">
    <source>
        <dbReference type="SAM" id="SignalP"/>
    </source>
</evidence>
<gene>
    <name evidence="6" type="ORF">V2S66_07705</name>
</gene>
<keyword evidence="2" id="KW-0378">Hydrolase</keyword>
<dbReference type="EMBL" id="JAZEWV010000004">
    <property type="protein sequence ID" value="MEE4541856.1"/>
    <property type="molecule type" value="Genomic_DNA"/>
</dbReference>
<accession>A0ABU7P7T8</accession>
<feature type="chain" id="PRO_5045058220" evidence="4">
    <location>
        <begin position="34"/>
        <end position="590"/>
    </location>
</feature>
<dbReference type="PROSITE" id="PS00138">
    <property type="entry name" value="SUBTILASE_SER"/>
    <property type="match status" value="1"/>
</dbReference>
<dbReference type="InterPro" id="IPR015919">
    <property type="entry name" value="Cadherin-like_sf"/>
</dbReference>
<keyword evidence="3" id="KW-0720">Serine protease</keyword>
<reference evidence="6 7" key="1">
    <citation type="submission" date="2023-12" db="EMBL/GenBank/DDBJ databases">
        <title>Streptomyces sp. V4-01.</title>
        <authorList>
            <person name="Somphong A."/>
            <person name="Phongsopitanun W."/>
        </authorList>
    </citation>
    <scope>NUCLEOTIDE SEQUENCE [LARGE SCALE GENOMIC DNA]</scope>
    <source>
        <strain evidence="6 7">V4-01</strain>
    </source>
</reference>
<dbReference type="InterPro" id="IPR023828">
    <property type="entry name" value="Peptidase_S8_Ser-AS"/>
</dbReference>
<dbReference type="InterPro" id="IPR013783">
    <property type="entry name" value="Ig-like_fold"/>
</dbReference>
<evidence type="ECO:0000313" key="7">
    <source>
        <dbReference type="Proteomes" id="UP001344658"/>
    </source>
</evidence>
<keyword evidence="1" id="KW-0645">Protease</keyword>
<dbReference type="InterPro" id="IPR050819">
    <property type="entry name" value="Tripeptidyl-peptidase_I"/>
</dbReference>
<evidence type="ECO:0000256" key="2">
    <source>
        <dbReference type="ARBA" id="ARBA00022801"/>
    </source>
</evidence>
<feature type="signal peptide" evidence="4">
    <location>
        <begin position="1"/>
        <end position="33"/>
    </location>
</feature>
<sequence>MKSTSISRQARAAGLAAATALAGLALLPGAAQAAPAPAARAAVQPAGCATAEPGHANCWAERLTGVQGATGVRPAVPSGMGPSDIQSAYRLPSGGSGVTVAIVDAYDDPRAESDLATYRSQYGLPACTTANGCFRKVDQRGGTSYPQGDAGWSEEITLDLDAVSAACPQCRILLVESDDNNDPNLYAADDQAVRLGAKLVSNSWSSSEDSTQGQDESHWNVPGVLFAFATGDNGYSGGTQYPASSQYTLAVGGTSLKRDSSTRGWSESAWSGAGSGCSQYRTRSTWQAGVSTGCSREANSDVSADADPQTGLAIYDTYQAAGWQQYGGTSLATPLITAMYALAGAPGANDDPAAYPYAHTDQLNDVTTGTNGSCGTAICAARTGWDGPTGLGTPAGVGAFTAGGSQPPPGDLTVTGPGDQSGTVGTAVTPVKGSAGGGTAPYTWSASGLPGGLAIDASSGTISGTPTAAGSFRTTLTAKDSTGRTGSAAFTWTVKGTGGGGGTVTVTNPGQQFGFTGFQSIPLQIQASDSAGEALTFTATGLPAGLSISRSGAVSGTPTVAGTRTVTVRAVDADGVSGTTSFLWTVYRAF</sequence>
<evidence type="ECO:0000313" key="6">
    <source>
        <dbReference type="EMBL" id="MEE4541856.1"/>
    </source>
</evidence>
<dbReference type="Gene3D" id="3.40.50.200">
    <property type="entry name" value="Peptidase S8/S53 domain"/>
    <property type="match status" value="1"/>
</dbReference>
<dbReference type="PANTHER" id="PTHR14218">
    <property type="entry name" value="PROTEASE S8 TRIPEPTIDYL PEPTIDASE I CLN2"/>
    <property type="match status" value="1"/>
</dbReference>
<keyword evidence="7" id="KW-1185">Reference proteome</keyword>
<dbReference type="InterPro" id="IPR036852">
    <property type="entry name" value="Peptidase_S8/S53_dom_sf"/>
</dbReference>
<dbReference type="PROSITE" id="PS51318">
    <property type="entry name" value="TAT"/>
    <property type="match status" value="1"/>
</dbReference>
<protein>
    <submittedName>
        <fullName evidence="6">Ig domain-containing protein</fullName>
    </submittedName>
</protein>
<evidence type="ECO:0000256" key="3">
    <source>
        <dbReference type="ARBA" id="ARBA00022825"/>
    </source>
</evidence>
<dbReference type="SUPFAM" id="SSF49313">
    <property type="entry name" value="Cadherin-like"/>
    <property type="match status" value="2"/>
</dbReference>
<dbReference type="PANTHER" id="PTHR14218:SF15">
    <property type="entry name" value="TRIPEPTIDYL-PEPTIDASE 1"/>
    <property type="match status" value="1"/>
</dbReference>
<dbReference type="PROSITE" id="PS51695">
    <property type="entry name" value="SEDOLISIN"/>
    <property type="match status" value="1"/>
</dbReference>